<feature type="chain" id="PRO_5046687928" evidence="6">
    <location>
        <begin position="22"/>
        <end position="1005"/>
    </location>
</feature>
<keyword evidence="2" id="KW-0479">Metal-binding</keyword>
<evidence type="ECO:0000256" key="1">
    <source>
        <dbReference type="ARBA" id="ARBA00022617"/>
    </source>
</evidence>
<dbReference type="Gene3D" id="3.10.120.10">
    <property type="entry name" value="Cytochrome b5-like heme/steroid binding domain"/>
    <property type="match status" value="8"/>
</dbReference>
<evidence type="ECO:0000256" key="5">
    <source>
        <dbReference type="SAM" id="MobiDB-lite"/>
    </source>
</evidence>
<evidence type="ECO:0000313" key="8">
    <source>
        <dbReference type="EMBL" id="CAK9066627.1"/>
    </source>
</evidence>
<feature type="compositionally biased region" description="Basic and acidic residues" evidence="5">
    <location>
        <begin position="117"/>
        <end position="127"/>
    </location>
</feature>
<comment type="caution">
    <text evidence="8">The sequence shown here is derived from an EMBL/GenBank/DDBJ whole genome shotgun (WGS) entry which is preliminary data.</text>
</comment>
<feature type="signal peptide" evidence="6">
    <location>
        <begin position="1"/>
        <end position="21"/>
    </location>
</feature>
<feature type="domain" description="Cytochrome b5 heme-binding" evidence="7">
    <location>
        <begin position="631"/>
        <end position="711"/>
    </location>
</feature>
<keyword evidence="6" id="KW-0732">Signal</keyword>
<feature type="region of interest" description="Disordered" evidence="5">
    <location>
        <begin position="480"/>
        <end position="504"/>
    </location>
</feature>
<dbReference type="SUPFAM" id="SSF55856">
    <property type="entry name" value="Cytochrome b5-like heme/steroid binding domain"/>
    <property type="match status" value="8"/>
</dbReference>
<feature type="compositionally biased region" description="Polar residues" evidence="5">
    <location>
        <begin position="374"/>
        <end position="392"/>
    </location>
</feature>
<dbReference type="Proteomes" id="UP001642464">
    <property type="component" value="Unassembled WGS sequence"/>
</dbReference>
<name>A0ABP0NS59_9DINO</name>
<feature type="region of interest" description="Disordered" evidence="5">
    <location>
        <begin position="117"/>
        <end position="153"/>
    </location>
</feature>
<evidence type="ECO:0000259" key="7">
    <source>
        <dbReference type="PROSITE" id="PS50255"/>
    </source>
</evidence>
<dbReference type="PROSITE" id="PS50255">
    <property type="entry name" value="CYTOCHROME_B5_2"/>
    <property type="match status" value="7"/>
</dbReference>
<feature type="domain" description="Cytochrome b5 heme-binding" evidence="7">
    <location>
        <begin position="157"/>
        <end position="220"/>
    </location>
</feature>
<feature type="domain" description="Cytochrome b5 heme-binding" evidence="7">
    <location>
        <begin position="746"/>
        <end position="814"/>
    </location>
</feature>
<dbReference type="InterPro" id="IPR050668">
    <property type="entry name" value="Cytochrome_b5"/>
</dbReference>
<evidence type="ECO:0000313" key="9">
    <source>
        <dbReference type="Proteomes" id="UP001642464"/>
    </source>
</evidence>
<gene>
    <name evidence="8" type="ORF">SCF082_LOCUS33872</name>
</gene>
<evidence type="ECO:0000256" key="3">
    <source>
        <dbReference type="ARBA" id="ARBA00023004"/>
    </source>
</evidence>
<feature type="region of interest" description="Disordered" evidence="5">
    <location>
        <begin position="341"/>
        <end position="392"/>
    </location>
</feature>
<dbReference type="PROSITE" id="PS00191">
    <property type="entry name" value="CYTOCHROME_B5_1"/>
    <property type="match status" value="1"/>
</dbReference>
<protein>
    <submittedName>
        <fullName evidence="8">Cytochrome B5 isoform D (AtCb5-D) (Cytochrome b5 isoform B) (AtCb5-B)</fullName>
    </submittedName>
</protein>
<comment type="similarity">
    <text evidence="4">Belongs to the cytochrome b5 family.</text>
</comment>
<evidence type="ECO:0000256" key="6">
    <source>
        <dbReference type="SAM" id="SignalP"/>
    </source>
</evidence>
<keyword evidence="9" id="KW-1185">Reference proteome</keyword>
<organism evidence="8 9">
    <name type="scientific">Durusdinium trenchii</name>
    <dbReference type="NCBI Taxonomy" id="1381693"/>
    <lineage>
        <taxon>Eukaryota</taxon>
        <taxon>Sar</taxon>
        <taxon>Alveolata</taxon>
        <taxon>Dinophyceae</taxon>
        <taxon>Suessiales</taxon>
        <taxon>Symbiodiniaceae</taxon>
        <taxon>Durusdinium</taxon>
    </lineage>
</organism>
<proteinExistence type="inferred from homology"/>
<keyword evidence="3" id="KW-0408">Iron</keyword>
<feature type="domain" description="Cytochrome b5 heme-binding" evidence="7">
    <location>
        <begin position="389"/>
        <end position="473"/>
    </location>
</feature>
<feature type="domain" description="Cytochrome b5 heme-binding" evidence="7">
    <location>
        <begin position="26"/>
        <end position="84"/>
    </location>
</feature>
<evidence type="ECO:0000256" key="2">
    <source>
        <dbReference type="ARBA" id="ARBA00022723"/>
    </source>
</evidence>
<reference evidence="8 9" key="1">
    <citation type="submission" date="2024-02" db="EMBL/GenBank/DDBJ databases">
        <authorList>
            <person name="Chen Y."/>
            <person name="Shah S."/>
            <person name="Dougan E. K."/>
            <person name="Thang M."/>
            <person name="Chan C."/>
        </authorList>
    </citation>
    <scope>NUCLEOTIDE SEQUENCE [LARGE SCALE GENOMIC DNA]</scope>
</reference>
<dbReference type="SMART" id="SM01117">
    <property type="entry name" value="Cyt-b5"/>
    <property type="match status" value="8"/>
</dbReference>
<dbReference type="PANTHER" id="PTHR19359">
    <property type="entry name" value="CYTOCHROME B5"/>
    <property type="match status" value="1"/>
</dbReference>
<keyword evidence="1" id="KW-0349">Heme</keyword>
<feature type="non-terminal residue" evidence="8">
    <location>
        <position position="1005"/>
    </location>
</feature>
<accession>A0ABP0NS59</accession>
<dbReference type="InterPro" id="IPR001199">
    <property type="entry name" value="Cyt_B5-like_heme/steroid-bd"/>
</dbReference>
<feature type="domain" description="Cytochrome b5 heme-binding" evidence="7">
    <location>
        <begin position="835"/>
        <end position="915"/>
    </location>
</feature>
<feature type="domain" description="Cytochrome b5 heme-binding" evidence="7">
    <location>
        <begin position="928"/>
        <end position="1004"/>
    </location>
</feature>
<feature type="compositionally biased region" description="Acidic residues" evidence="5">
    <location>
        <begin position="128"/>
        <end position="140"/>
    </location>
</feature>
<dbReference type="EMBL" id="CAXAMM010030535">
    <property type="protein sequence ID" value="CAK9066627.1"/>
    <property type="molecule type" value="Genomic_DNA"/>
</dbReference>
<feature type="compositionally biased region" description="Low complexity" evidence="5">
    <location>
        <begin position="480"/>
        <end position="497"/>
    </location>
</feature>
<sequence>MAWGNALLVVLLSALPQIAAGNGCTATQIQNDLLPNHATPSSCWTVIVVNRQKVVYDVTKLVSNHEGGRRVIEQMCGRDGSIGFWCWHTLEDLQESIDDGDATEICRTSASVRRLDAREDASGRRLDDDEWDEEDEDDDEGIRNSCAAGGSLPPAPATQILASEVANHKSSGDCWTSMTQGTTNVVMDITNYMTLHPGGKAYILSMCGRDSTAAFQVYHPWTYVTEAVRHGYVSMKGQLSGTYPVITTTTVTLAPGVTTTTGPTSSPQTKITATVLGQHASTSSCWGRIGSWVVDMTQLLSTHPAGNSMLTCGQDVTASFRSIHADSYISRMPVMGTWDDTVIRRPTPTPSPSPATTTAPTPAAPAPSPPQIVGGQTSILNPQVPSESNEMISSTDVAGHNTKADCWLALRCKVYDMTAYVPLHTADKYASAGNGAIERLCGSDATAAFEAVHPISYIDVSVSLGAIYQGLLAGCGAPPATASTTQPPTTTAAATTAPPSPAPSPEMVPVNATLWYELRFPNLVAATQNLGSVQTETSLSVAVANTMAQQGLSNVRCIVSNLRSGSILATVGLFMKDVGQLEHVQFFGRNHMTKVSWLGDSPTVQGTPTLDVAYATSPTPTQASTATTSSLPVYTIDQVRDHNSNVDCWMAIHGKVYSFMGAGGAHPAGNFLSLGICGVEASATFDLHHPLSYLSVSALKKIGGAQVGTLSSASAEDAGRTYPRPSPVQVLPNIVVTLNGGSTDFLQKHNLGQDCWMALHGDVYDATSMLSQHDGGRANVEALCGLDATASFDCVHGMGEIQEAVNDYGISKVGTTTTVLGQGCTFQLQAGMLPDQQITWEELAKHSTTQDCWVILGSQGIVWDITAYLPKHTGGSASVGMHCGGDATSPFDKKHKAGYITTMAQKGGIPQGTISGPQPALDSGTVHLTPLQMSEVAKHSIAADCWVAVHGYVLDVTGYLDRHSGGRQSIVSLCGQDGTASFDSVSHPTSYITMMAQKRLATIKG</sequence>
<dbReference type="InterPro" id="IPR036400">
    <property type="entry name" value="Cyt_B5-like_heme/steroid_sf"/>
</dbReference>
<dbReference type="Pfam" id="PF00173">
    <property type="entry name" value="Cyt-b5"/>
    <property type="match status" value="8"/>
</dbReference>
<dbReference type="InterPro" id="IPR018506">
    <property type="entry name" value="Cyt_B5_heme-BS"/>
</dbReference>
<evidence type="ECO:0000256" key="4">
    <source>
        <dbReference type="ARBA" id="ARBA00038168"/>
    </source>
</evidence>